<evidence type="ECO:0000313" key="4">
    <source>
        <dbReference type="EMBL" id="MBD1602075.1"/>
    </source>
</evidence>
<evidence type="ECO:0000256" key="1">
    <source>
        <dbReference type="SAM" id="Coils"/>
    </source>
</evidence>
<dbReference type="InterPro" id="IPR009628">
    <property type="entry name" value="Phage_tape_measure_N"/>
</dbReference>
<accession>A0ABR7Z943</accession>
<evidence type="ECO:0000313" key="5">
    <source>
        <dbReference type="Proteomes" id="UP000805841"/>
    </source>
</evidence>
<feature type="domain" description="Bacteriophage tail tape measure N-terminal" evidence="2">
    <location>
        <begin position="121"/>
        <end position="321"/>
    </location>
</feature>
<dbReference type="RefSeq" id="WP_190426490.1">
    <property type="nucleotide sequence ID" value="NZ_JAAOCA010000051.1"/>
</dbReference>
<sequence length="999" mass="104977">MTVGSIAQLGIEINSGDAVQAATDLDRFVAAGGRAEQAAEKVASSADKAGQALKKQKDDLAQLLGEIDPTVKALGRLDDLESRLAKQKSLGALDADTFKDYQDKISKSRTELGRFSDSLLAAGVSAKQTSAAIRGVPAQITDIVTGLQGGQAPFTVLLQQGGQLKDMFGGIGPAAKAVGGYVAGLVNPFTVAAAAAGVLAAAYYSGSQEQDDFRKSLVLTGNAAGVNTGQLADMARRISETVGTTGAAADVLVQLASTGSITADQFKNIGVAALAMESATGKAVSETVSEFKRLADEPAKASAALNEQYNYLTAAVYQQIQALEEQGNKTAAANLAESTYAEALKQRADKIKQNLGTLESAWDSIKNKAKGAWDAMLNIGREESVGQQIEEVKKQLASLPDAANITGNQASRERERVESLRSELQQRLALLQRSKAATDEQAAAEGAAAETERKAIEATQSLHQKYLDGLDKETKRKNEIAELDRKRATALAGRGANADQINRDYQVAVKKVNDDYAKSNKPAGSGSVDLTVFNDQQNALKALVSDYSNSQKELDAEQKAGVISAESYYTQRTALINAEKEQVTAAYEAEIAALESIRAKSTTTGAQRIQIDQKIADARASMIKAQKDADSQSEVLATAEKGRVERATAASEAYVAQLERQRAALSLQGDRAAASIGLSDRQQGLQSSLDSTTDKFNDERAKLLDRRKTAPDKYSQEDYEKDLASVTAAEGKYRDTVLANYDKMTAAQSDWESGAASAFRNYLENAQNVAGQMKSAFTSLFDGLTDATVDWAFGADESFGDVAVSFLKMLAKMEVEAAASSVFSSISGSGLGSVLSGLLGSSSTSAGSTTADYTGSAFSGWLTGHSAGGYTGDGGKYEPKGIVHGGEVVIRKEVVSQPGMKDYLLGLNARGYADGGYVSGSVTSLGTASMLSGQGAAAVAPVVNIRIASDGTSQVSTNQSGLASFGTEIGNFVTQKYKELEAKSLSQQGNIRKAINGRG</sequence>
<protein>
    <submittedName>
        <fullName evidence="4">Phage tail tape measure protein</fullName>
    </submittedName>
</protein>
<comment type="caution">
    <text evidence="4">The sequence shown here is derived from an EMBL/GenBank/DDBJ whole genome shotgun (WGS) entry which is preliminary data.</text>
</comment>
<dbReference type="Pfam" id="PF06791">
    <property type="entry name" value="TMP_2"/>
    <property type="match status" value="1"/>
</dbReference>
<keyword evidence="5" id="KW-1185">Reference proteome</keyword>
<dbReference type="EMBL" id="JAAOCA010000051">
    <property type="protein sequence ID" value="MBD1602075.1"/>
    <property type="molecule type" value="Genomic_DNA"/>
</dbReference>
<dbReference type="Proteomes" id="UP000805841">
    <property type="component" value="Unassembled WGS sequence"/>
</dbReference>
<dbReference type="Pfam" id="PF09718">
    <property type="entry name" value="Tape_meas_lam_C"/>
    <property type="match status" value="1"/>
</dbReference>
<proteinExistence type="predicted"/>
<name>A0ABR7Z943_9PSED</name>
<dbReference type="InterPro" id="IPR006431">
    <property type="entry name" value="Phage_tape_meas_C"/>
</dbReference>
<keyword evidence="1" id="KW-0175">Coiled coil</keyword>
<dbReference type="NCBIfam" id="TIGR01541">
    <property type="entry name" value="tape_meas_lam_C"/>
    <property type="match status" value="1"/>
</dbReference>
<reference evidence="4 5" key="1">
    <citation type="journal article" date="2020" name="Insects">
        <title>Bacteria Belonging to Pseudomonas typographi sp. nov. from the Bark Beetle Ips typographus Have Genomic Potential to Aid in the Host Ecology.</title>
        <authorList>
            <person name="Peral-Aranega E."/>
            <person name="Saati-Santamaria Z."/>
            <person name="Kolarik M."/>
            <person name="Rivas R."/>
            <person name="Garcia-Fraile P."/>
        </authorList>
    </citation>
    <scope>NUCLEOTIDE SEQUENCE [LARGE SCALE GENOMIC DNA]</scope>
    <source>
        <strain evidence="4 5">CA3A</strain>
    </source>
</reference>
<evidence type="ECO:0000259" key="3">
    <source>
        <dbReference type="Pfam" id="PF09718"/>
    </source>
</evidence>
<organism evidence="4 5">
    <name type="scientific">Pseudomonas typographi</name>
    <dbReference type="NCBI Taxonomy" id="2715964"/>
    <lineage>
        <taxon>Bacteria</taxon>
        <taxon>Pseudomonadati</taxon>
        <taxon>Pseudomonadota</taxon>
        <taxon>Gammaproteobacteria</taxon>
        <taxon>Pseudomonadales</taxon>
        <taxon>Pseudomonadaceae</taxon>
        <taxon>Pseudomonas</taxon>
    </lineage>
</organism>
<feature type="coiled-coil region" evidence="1">
    <location>
        <begin position="407"/>
        <end position="441"/>
    </location>
</feature>
<feature type="domain" description="Bacteriophage tail tape measure C-terminal" evidence="3">
    <location>
        <begin position="750"/>
        <end position="822"/>
    </location>
</feature>
<gene>
    <name evidence="4" type="ORF">HAQ05_25685</name>
</gene>
<evidence type="ECO:0000259" key="2">
    <source>
        <dbReference type="Pfam" id="PF06791"/>
    </source>
</evidence>